<keyword evidence="2" id="KW-1185">Reference proteome</keyword>
<proteinExistence type="predicted"/>
<evidence type="ECO:0000313" key="2">
    <source>
        <dbReference type="Proteomes" id="UP000593572"/>
    </source>
</evidence>
<protein>
    <submittedName>
        <fullName evidence="1">Uncharacterized protein</fullName>
    </submittedName>
</protein>
<evidence type="ECO:0000313" key="1">
    <source>
        <dbReference type="EMBL" id="MBA0570723.1"/>
    </source>
</evidence>
<dbReference type="EMBL" id="JABEZX010000011">
    <property type="protein sequence ID" value="MBA0570723.1"/>
    <property type="molecule type" value="Genomic_DNA"/>
</dbReference>
<accession>A0A7J8N1E1</accession>
<organism evidence="1 2">
    <name type="scientific">Gossypium lobatum</name>
    <dbReference type="NCBI Taxonomy" id="34289"/>
    <lineage>
        <taxon>Eukaryota</taxon>
        <taxon>Viridiplantae</taxon>
        <taxon>Streptophyta</taxon>
        <taxon>Embryophyta</taxon>
        <taxon>Tracheophyta</taxon>
        <taxon>Spermatophyta</taxon>
        <taxon>Magnoliopsida</taxon>
        <taxon>eudicotyledons</taxon>
        <taxon>Gunneridae</taxon>
        <taxon>Pentapetalae</taxon>
        <taxon>rosids</taxon>
        <taxon>malvids</taxon>
        <taxon>Malvales</taxon>
        <taxon>Malvaceae</taxon>
        <taxon>Malvoideae</taxon>
        <taxon>Gossypium</taxon>
    </lineage>
</organism>
<reference evidence="1 2" key="1">
    <citation type="journal article" date="2019" name="Genome Biol. Evol.">
        <title>Insights into the evolution of the New World diploid cottons (Gossypium, subgenus Houzingenia) based on genome sequencing.</title>
        <authorList>
            <person name="Grover C.E."/>
            <person name="Arick M.A. 2nd"/>
            <person name="Thrash A."/>
            <person name="Conover J.L."/>
            <person name="Sanders W.S."/>
            <person name="Peterson D.G."/>
            <person name="Frelichowski J.E."/>
            <person name="Scheffler J.A."/>
            <person name="Scheffler B.E."/>
            <person name="Wendel J.F."/>
        </authorList>
    </citation>
    <scope>NUCLEOTIDE SEQUENCE [LARGE SCALE GENOMIC DNA]</scope>
    <source>
        <strain evidence="1">157</strain>
        <tissue evidence="1">Leaf</tissue>
    </source>
</reference>
<name>A0A7J8N1E1_9ROSI</name>
<gene>
    <name evidence="1" type="ORF">Golob_004339</name>
</gene>
<sequence length="66" mass="7362">MAEMLKACQGAGNNILRYMEMYSAAFTLGGAKFRSLAGIFRILLNLQDYMPKVLFASIADWVIRGI</sequence>
<dbReference type="AlphaFoldDB" id="A0A7J8N1E1"/>
<dbReference type="Proteomes" id="UP000593572">
    <property type="component" value="Unassembled WGS sequence"/>
</dbReference>
<comment type="caution">
    <text evidence="1">The sequence shown here is derived from an EMBL/GenBank/DDBJ whole genome shotgun (WGS) entry which is preliminary data.</text>
</comment>